<geneLocation type="plasmid" evidence="2">
    <name>pcs-na-1</name>
</geneLocation>
<dbReference type="AlphaFoldDB" id="A0A2Z2J1B8"/>
<accession>A0A2Z2J1B8</accession>
<protein>
    <recommendedName>
        <fullName evidence="3">Hydrolase</fullName>
    </recommendedName>
</protein>
<name>A0A2Z2J1B8_CORST</name>
<reference evidence="1 2" key="1">
    <citation type="submission" date="2017-05" db="EMBL/GenBank/DDBJ databases">
        <title>Complete genome sequence of Corynebacterium striatum KC-Na-1 isolated from Neophocaena asiaeorientalis in Korea.</title>
        <authorList>
            <person name="Kim J.H."/>
            <person name="Lee K."/>
        </authorList>
    </citation>
    <scope>NUCLEOTIDE SEQUENCE [LARGE SCALE GENOMIC DNA]</scope>
    <source>
        <strain evidence="1 2">KC-Na-01</strain>
        <plasmid evidence="2">pcs-na-1</plasmid>
    </source>
</reference>
<evidence type="ECO:0000313" key="2">
    <source>
        <dbReference type="Proteomes" id="UP000250197"/>
    </source>
</evidence>
<gene>
    <name evidence="1" type="ORF">CBE89_13165</name>
</gene>
<dbReference type="Proteomes" id="UP000250197">
    <property type="component" value="Plasmid pCs-Na-1"/>
</dbReference>
<dbReference type="EMBL" id="CP021253">
    <property type="protein sequence ID" value="ART22523.1"/>
    <property type="molecule type" value="Genomic_DNA"/>
</dbReference>
<evidence type="ECO:0008006" key="3">
    <source>
        <dbReference type="Google" id="ProtNLM"/>
    </source>
</evidence>
<dbReference type="PANTHER" id="PTHR36839:SF1">
    <property type="entry name" value="METALLO-BETA-LACTAMASE FAMILY PROTEIN (AFU_ORTHOLOGUE AFUA_5G12770)"/>
    <property type="match status" value="1"/>
</dbReference>
<keyword evidence="1" id="KW-0614">Plasmid</keyword>
<dbReference type="SUPFAM" id="SSF56281">
    <property type="entry name" value="Metallo-hydrolase/oxidoreductase"/>
    <property type="match status" value="1"/>
</dbReference>
<evidence type="ECO:0000313" key="1">
    <source>
        <dbReference type="EMBL" id="ART22523.1"/>
    </source>
</evidence>
<dbReference type="KEGG" id="cstr:CBE89_13165"/>
<organism evidence="1 2">
    <name type="scientific">Corynebacterium striatum</name>
    <dbReference type="NCBI Taxonomy" id="43770"/>
    <lineage>
        <taxon>Bacteria</taxon>
        <taxon>Bacillati</taxon>
        <taxon>Actinomycetota</taxon>
        <taxon>Actinomycetes</taxon>
        <taxon>Mycobacteriales</taxon>
        <taxon>Corynebacteriaceae</taxon>
        <taxon>Corynebacterium</taxon>
    </lineage>
</organism>
<proteinExistence type="predicted"/>
<dbReference type="RefSeq" id="WP_086892513.1">
    <property type="nucleotide sequence ID" value="NZ_CP021253.1"/>
</dbReference>
<sequence length="267" mass="30011">MEKLSPICRNCGVENRGAPDPEPGSCEICNDDRQYLDPNGQKWIYREALTDFTIQVTELEPDAYALKTEPVIGIGHTSYLLNIGDGWLLWDPLPITFRNQTPTPRIQQGLHNVSIAASHPHMFGAQSHWAVEYNGTVLVNELDLKWSNEAISRKVVWRKEVDLSPRAKLVELGGHFPGSSILVWKNSSGGTWLFSSDTAQVRPNGHFAFMWSYPNLLPLGRTEVDRMVDRFPPTNASKAFDNFGRSVTGDIDNIFRLSAQNHNSHLV</sequence>
<dbReference type="PANTHER" id="PTHR36839">
    <property type="entry name" value="METALLO-BETA-LACTAMASE FAMILY PROTEIN (AFU_ORTHOLOGUE AFUA_5G12770)"/>
    <property type="match status" value="1"/>
</dbReference>
<dbReference type="InterPro" id="IPR036866">
    <property type="entry name" value="RibonucZ/Hydroxyglut_hydro"/>
</dbReference>